<reference evidence="2 3" key="1">
    <citation type="journal article" date="2023" name="Life. Sci Alliance">
        <title>Evolutionary insights into 3D genome organization and epigenetic landscape of Vigna mungo.</title>
        <authorList>
            <person name="Junaid A."/>
            <person name="Singh B."/>
            <person name="Bhatia S."/>
        </authorList>
    </citation>
    <scope>NUCLEOTIDE SEQUENCE [LARGE SCALE GENOMIC DNA]</scope>
    <source>
        <strain evidence="2">Urdbean</strain>
    </source>
</reference>
<keyword evidence="3" id="KW-1185">Reference proteome</keyword>
<protein>
    <submittedName>
        <fullName evidence="2">Uncharacterized protein</fullName>
    </submittedName>
</protein>
<proteinExistence type="predicted"/>
<accession>A0AAQ3MX57</accession>
<evidence type="ECO:0000313" key="3">
    <source>
        <dbReference type="Proteomes" id="UP001374535"/>
    </source>
</evidence>
<name>A0AAQ3MX57_VIGMU</name>
<dbReference type="EMBL" id="CP144692">
    <property type="protein sequence ID" value="WVY98656.1"/>
    <property type="molecule type" value="Genomic_DNA"/>
</dbReference>
<evidence type="ECO:0000313" key="2">
    <source>
        <dbReference type="EMBL" id="WVY98656.1"/>
    </source>
</evidence>
<evidence type="ECO:0000256" key="1">
    <source>
        <dbReference type="SAM" id="MobiDB-lite"/>
    </source>
</evidence>
<feature type="compositionally biased region" description="Low complexity" evidence="1">
    <location>
        <begin position="129"/>
        <end position="142"/>
    </location>
</feature>
<feature type="compositionally biased region" description="Low complexity" evidence="1">
    <location>
        <begin position="23"/>
        <end position="81"/>
    </location>
</feature>
<dbReference type="AlphaFoldDB" id="A0AAQ3MX57"/>
<dbReference type="Proteomes" id="UP001374535">
    <property type="component" value="Chromosome 9"/>
</dbReference>
<organism evidence="2 3">
    <name type="scientific">Vigna mungo</name>
    <name type="common">Black gram</name>
    <name type="synonym">Phaseolus mungo</name>
    <dbReference type="NCBI Taxonomy" id="3915"/>
    <lineage>
        <taxon>Eukaryota</taxon>
        <taxon>Viridiplantae</taxon>
        <taxon>Streptophyta</taxon>
        <taxon>Embryophyta</taxon>
        <taxon>Tracheophyta</taxon>
        <taxon>Spermatophyta</taxon>
        <taxon>Magnoliopsida</taxon>
        <taxon>eudicotyledons</taxon>
        <taxon>Gunneridae</taxon>
        <taxon>Pentapetalae</taxon>
        <taxon>rosids</taxon>
        <taxon>fabids</taxon>
        <taxon>Fabales</taxon>
        <taxon>Fabaceae</taxon>
        <taxon>Papilionoideae</taxon>
        <taxon>50 kb inversion clade</taxon>
        <taxon>NPAAA clade</taxon>
        <taxon>indigoferoid/millettioid clade</taxon>
        <taxon>Phaseoleae</taxon>
        <taxon>Vigna</taxon>
    </lineage>
</organism>
<gene>
    <name evidence="2" type="ORF">V8G54_030807</name>
</gene>
<sequence>MPGVGVTKTEDCVLIEALGVSASGPRPKSSRSHPPSSSFSSATSPSSKIAATSPFCKPSASTMSSSSPQSASAASYSSSSATPRLVLSKTPSNMPRMTLRRGQSLPHITGDGGIKREGTFPAGNDGTLSPSSAASRSATSCSPWTEAVI</sequence>
<feature type="region of interest" description="Disordered" evidence="1">
    <location>
        <begin position="18"/>
        <end position="149"/>
    </location>
</feature>